<keyword evidence="3" id="KW-0325">Glycoprotein</keyword>
<dbReference type="PANTHER" id="PTHR46580">
    <property type="entry name" value="SENSOR KINASE-RELATED"/>
    <property type="match status" value="1"/>
</dbReference>
<accession>A0ABT5A7U5</accession>
<evidence type="ECO:0000313" key="4">
    <source>
        <dbReference type="EMBL" id="MDB9487528.1"/>
    </source>
</evidence>
<dbReference type="SMART" id="SM00191">
    <property type="entry name" value="Int_alpha"/>
    <property type="match status" value="4"/>
</dbReference>
<dbReference type="InterPro" id="IPR001343">
    <property type="entry name" value="Hemolysn_Ca-bd"/>
</dbReference>
<evidence type="ECO:0000313" key="5">
    <source>
        <dbReference type="Proteomes" id="UP001212123"/>
    </source>
</evidence>
<dbReference type="Proteomes" id="UP001212123">
    <property type="component" value="Unassembled WGS sequence"/>
</dbReference>
<dbReference type="Gene3D" id="2.130.10.130">
    <property type="entry name" value="Integrin alpha, N-terminal"/>
    <property type="match status" value="1"/>
</dbReference>
<keyword evidence="1" id="KW-0732">Signal</keyword>
<dbReference type="Gene3D" id="2.30.30.100">
    <property type="match status" value="5"/>
</dbReference>
<reference evidence="4 5" key="1">
    <citation type="submission" date="2023-01" db="EMBL/GenBank/DDBJ databases">
        <title>Genomes from the Australian National Cyanobacteria Reference Collection.</title>
        <authorList>
            <person name="Willis A."/>
            <person name="Lee E.M.F."/>
        </authorList>
    </citation>
    <scope>NUCLEOTIDE SEQUENCE [LARGE SCALE GENOMIC DNA]</scope>
    <source>
        <strain evidence="4 5">CS-537/01</strain>
    </source>
</reference>
<dbReference type="InterPro" id="IPR013517">
    <property type="entry name" value="FG-GAP"/>
</dbReference>
<dbReference type="Pfam" id="PF01839">
    <property type="entry name" value="FG-GAP"/>
    <property type="match status" value="1"/>
</dbReference>
<keyword evidence="2" id="KW-0677">Repeat</keyword>
<protein>
    <submittedName>
        <fullName evidence="4">FG-GAP-like repeat-containing protein</fullName>
    </submittedName>
</protein>
<dbReference type="Pfam" id="PF13517">
    <property type="entry name" value="FG-GAP_3"/>
    <property type="match status" value="3"/>
</dbReference>
<gene>
    <name evidence="4" type="ORF">PN492_13385</name>
</gene>
<proteinExistence type="predicted"/>
<dbReference type="RefSeq" id="WP_271805717.1">
    <property type="nucleotide sequence ID" value="NZ_JAQMTU010000078.1"/>
</dbReference>
<evidence type="ECO:0000256" key="3">
    <source>
        <dbReference type="ARBA" id="ARBA00023180"/>
    </source>
</evidence>
<sequence length="537" mass="53445">MAIFKPTTNYAVAGLPISLTVGDFNGDGKSDLVVGTGNTGTGNFSVLLGTGVSGLSTATNYFIFDASQLPVVGYLAVGDFNGDGKTDLVAAGNATQATAQAFLVALGSGSNSLFSSINLNISGGTFQLPPNLSTIYPTSVAIGDFNRDGKSDLALTTYNQGIVSVAFGDGTGGFSATTNFNVGSGPASVKVGDFNGDGKSDLVVANDASNNLSILLGNGTGGFGATTNFNVGLNPLSVVVGDFNGDGKSDLATANFSSNNVSVLLGNGNGTFGTATNFAVGTNPRDIIIADFNGDGKSDLATANFSSNNVSVLLGNGNGTFGTATNFAVGTSPYALTVGDLDGNGSPDLAVTNFNSNNVSVLYNDSTQIIGNSSNNSLTGTQWNDTINGAGGADTLTGLGGTDTFVFQFGQSLVSGADRITDFAIGTDKIDLLSSTGLAINAPTGFSRAANSAAATLANVVNNVFTDANGGLAGNQALGINSAALVSVTTAGIAGTYLVINDGIAGFQSTQDLVVNLTGYTGALPGLGSIAVSSFFV</sequence>
<evidence type="ECO:0000256" key="1">
    <source>
        <dbReference type="ARBA" id="ARBA00022729"/>
    </source>
</evidence>
<dbReference type="NCBIfam" id="NF041519">
    <property type="entry name" value="bluetail"/>
    <property type="match status" value="1"/>
</dbReference>
<dbReference type="SUPFAM" id="SSF69318">
    <property type="entry name" value="Integrin alpha N-terminal domain"/>
    <property type="match status" value="2"/>
</dbReference>
<dbReference type="InterPro" id="IPR013519">
    <property type="entry name" value="Int_alpha_beta-p"/>
</dbReference>
<keyword evidence="5" id="KW-1185">Reference proteome</keyword>
<dbReference type="InterPro" id="IPR048165">
    <property type="entry name" value="Bluetail_dom"/>
</dbReference>
<dbReference type="InterPro" id="IPR028994">
    <property type="entry name" value="Integrin_alpha_N"/>
</dbReference>
<evidence type="ECO:0000256" key="2">
    <source>
        <dbReference type="ARBA" id="ARBA00022737"/>
    </source>
</evidence>
<dbReference type="Pfam" id="PF00353">
    <property type="entry name" value="HemolysinCabind"/>
    <property type="match status" value="1"/>
</dbReference>
<name>A0ABT5A7U5_9CYAN</name>
<dbReference type="EMBL" id="JAQMTU010000078">
    <property type="protein sequence ID" value="MDB9487528.1"/>
    <property type="molecule type" value="Genomic_DNA"/>
</dbReference>
<comment type="caution">
    <text evidence="4">The sequence shown here is derived from an EMBL/GenBank/DDBJ whole genome shotgun (WGS) entry which is preliminary data.</text>
</comment>
<organism evidence="4 5">
    <name type="scientific">Dolichospermum circinale CS-537/01</name>
    <dbReference type="NCBI Taxonomy" id="3021739"/>
    <lineage>
        <taxon>Bacteria</taxon>
        <taxon>Bacillati</taxon>
        <taxon>Cyanobacteriota</taxon>
        <taxon>Cyanophyceae</taxon>
        <taxon>Nostocales</taxon>
        <taxon>Aphanizomenonaceae</taxon>
        <taxon>Dolichospermum</taxon>
        <taxon>Dolichospermum circinale</taxon>
    </lineage>
</organism>